<dbReference type="Proteomes" id="UP000515922">
    <property type="component" value="Segment"/>
</dbReference>
<keyword evidence="3" id="KW-1185">Reference proteome</keyword>
<reference evidence="1 3" key="1">
    <citation type="submission" date="2020-07" db="EMBL/GenBank/DDBJ databases">
        <title>Streptomyces phage Genome sequencing and assembly.</title>
        <authorList>
            <person name="Sharma V."/>
            <person name="Hardy A."/>
            <person name="Frunzke J."/>
        </authorList>
    </citation>
    <scope>NUCLEOTIDE SEQUENCE [LARGE SCALE GENOMIC DNA]</scope>
</reference>
<protein>
    <submittedName>
        <fullName evidence="1">Uncharacterized protein</fullName>
    </submittedName>
</protein>
<evidence type="ECO:0000313" key="2">
    <source>
        <dbReference type="EMBL" id="QMP84368.1"/>
    </source>
</evidence>
<evidence type="ECO:0000313" key="3">
    <source>
        <dbReference type="Proteomes" id="UP000515922"/>
    </source>
</evidence>
<accession>A0A7G4AVV4</accession>
<dbReference type="EMBL" id="MT711976">
    <property type="protein sequence ID" value="QMP84368.1"/>
    <property type="molecule type" value="Genomic_DNA"/>
</dbReference>
<proteinExistence type="predicted"/>
<sequence length="80" mass="9225">MNHREMIEAIAQTLNESRILGMFAEGTAHELITTQFADIFTEENPRFDRKRFLIESGVIMVDHSNDEPIRKVCSNKFVQG</sequence>
<dbReference type="EMBL" id="MT711976">
    <property type="protein sequence ID" value="QMP84144.1"/>
    <property type="molecule type" value="Genomic_DNA"/>
</dbReference>
<organism evidence="1 3">
    <name type="scientific">Streptomyces phage Coruscant</name>
    <dbReference type="NCBI Taxonomy" id="2739834"/>
    <lineage>
        <taxon>Viruses</taxon>
        <taxon>Duplodnaviria</taxon>
        <taxon>Heunggongvirae</taxon>
        <taxon>Uroviricota</taxon>
        <taxon>Caudoviricetes</taxon>
        <taxon>Stanwilliamsviridae</taxon>
        <taxon>Boydwoodruffvirinae</taxon>
        <taxon>Coruscantvirus</taxon>
        <taxon>Coruscantvirus coruscant</taxon>
    </lineage>
</organism>
<name>A0A7G4AVV4_9CAUD</name>
<evidence type="ECO:0000313" key="1">
    <source>
        <dbReference type="EMBL" id="QMP84144.1"/>
    </source>
</evidence>
<gene>
    <name evidence="1" type="ORF">HUN41_00014</name>
    <name evidence="2" type="ORF">HUN41_00280</name>
</gene>